<dbReference type="Gene3D" id="2.170.140.10">
    <property type="entry name" value="Chitin binding domain"/>
    <property type="match status" value="1"/>
</dbReference>
<dbReference type="Proteomes" id="UP001286313">
    <property type="component" value="Unassembled WGS sequence"/>
</dbReference>
<dbReference type="SUPFAM" id="SSF57625">
    <property type="entry name" value="Invertebrate chitin-binding proteins"/>
    <property type="match status" value="2"/>
</dbReference>
<sequence>MGGGWVVGWRRGDEGIGVEGVGGECIGVLVAFTYHTEGLTRPEPITSNYNTKNYQGVHLPNTNSFYDNTERFQNIQYPKATSPYDNNESLKGIHIPELDYLCVNPDVKGGCEHCYFGYNCIDGEAYVNVCKVLEESCTDDRLSTGDCVPNGAPNAKEDCKPNAARVYADYFNNSFFHYCNTYFAIQETYMCQNETYFHEATGTCESIPPTLECKTPIGIYTTNTSIVNPSNCHQYYTCLPGDEIELNTCPNDDHYFNEDGNMCDPSCKVKTETENRISYQLCASESMENDRDPFDCNVYYLCLDIPIQQKCLYGDYFDVDVNKCVSGPLPPECTLFNYSLCPGYDQIEIPCPSNNSLAIRL</sequence>
<keyword evidence="3" id="KW-1185">Reference proteome</keyword>
<evidence type="ECO:0000259" key="1">
    <source>
        <dbReference type="PROSITE" id="PS50940"/>
    </source>
</evidence>
<comment type="caution">
    <text evidence="2">The sequence shown here is derived from an EMBL/GenBank/DDBJ whole genome shotgun (WGS) entry which is preliminary data.</text>
</comment>
<dbReference type="GO" id="GO:0005576">
    <property type="term" value="C:extracellular region"/>
    <property type="evidence" value="ECO:0007669"/>
    <property type="project" value="InterPro"/>
</dbReference>
<proteinExistence type="predicted"/>
<name>A0AAE1BSU8_PETCI</name>
<dbReference type="AlphaFoldDB" id="A0AAE1BSU8"/>
<dbReference type="InterPro" id="IPR036508">
    <property type="entry name" value="Chitin-bd_dom_sf"/>
</dbReference>
<evidence type="ECO:0000313" key="3">
    <source>
        <dbReference type="Proteomes" id="UP001286313"/>
    </source>
</evidence>
<reference evidence="2" key="1">
    <citation type="submission" date="2023-10" db="EMBL/GenBank/DDBJ databases">
        <title>Genome assemblies of two species of porcelain crab, Petrolisthes cinctipes and Petrolisthes manimaculis (Anomura: Porcellanidae).</title>
        <authorList>
            <person name="Angst P."/>
        </authorList>
    </citation>
    <scope>NUCLEOTIDE SEQUENCE</scope>
    <source>
        <strain evidence="2">PB745_01</strain>
        <tissue evidence="2">Gill</tissue>
    </source>
</reference>
<evidence type="ECO:0000313" key="2">
    <source>
        <dbReference type="EMBL" id="KAK3854689.1"/>
    </source>
</evidence>
<protein>
    <recommendedName>
        <fullName evidence="1">Chitin-binding type-2 domain-containing protein</fullName>
    </recommendedName>
</protein>
<feature type="domain" description="Chitin-binding type-2" evidence="1">
    <location>
        <begin position="210"/>
        <end position="264"/>
    </location>
</feature>
<gene>
    <name evidence="2" type="ORF">Pcinc_038852</name>
</gene>
<feature type="domain" description="Chitin-binding type-2" evidence="1">
    <location>
        <begin position="279"/>
        <end position="335"/>
    </location>
</feature>
<accession>A0AAE1BSU8</accession>
<dbReference type="InterPro" id="IPR002557">
    <property type="entry name" value="Chitin-bd_dom"/>
</dbReference>
<organism evidence="2 3">
    <name type="scientific">Petrolisthes cinctipes</name>
    <name type="common">Flat porcelain crab</name>
    <dbReference type="NCBI Taxonomy" id="88211"/>
    <lineage>
        <taxon>Eukaryota</taxon>
        <taxon>Metazoa</taxon>
        <taxon>Ecdysozoa</taxon>
        <taxon>Arthropoda</taxon>
        <taxon>Crustacea</taxon>
        <taxon>Multicrustacea</taxon>
        <taxon>Malacostraca</taxon>
        <taxon>Eumalacostraca</taxon>
        <taxon>Eucarida</taxon>
        <taxon>Decapoda</taxon>
        <taxon>Pleocyemata</taxon>
        <taxon>Anomura</taxon>
        <taxon>Galatheoidea</taxon>
        <taxon>Porcellanidae</taxon>
        <taxon>Petrolisthes</taxon>
    </lineage>
</organism>
<dbReference type="Pfam" id="PF01607">
    <property type="entry name" value="CBM_14"/>
    <property type="match status" value="1"/>
</dbReference>
<dbReference type="SMART" id="SM00494">
    <property type="entry name" value="ChtBD2"/>
    <property type="match status" value="3"/>
</dbReference>
<dbReference type="EMBL" id="JAWQEG010006488">
    <property type="protein sequence ID" value="KAK3854689.1"/>
    <property type="molecule type" value="Genomic_DNA"/>
</dbReference>
<dbReference type="PROSITE" id="PS50940">
    <property type="entry name" value="CHIT_BIND_II"/>
    <property type="match status" value="2"/>
</dbReference>
<dbReference type="GO" id="GO:0008061">
    <property type="term" value="F:chitin binding"/>
    <property type="evidence" value="ECO:0007669"/>
    <property type="project" value="InterPro"/>
</dbReference>